<name>A0AAW1P948_9CHLO</name>
<dbReference type="PANTHER" id="PTHR45769:SF3">
    <property type="entry name" value="ADENOSINE KINASE"/>
    <property type="match status" value="1"/>
</dbReference>
<evidence type="ECO:0000313" key="14">
    <source>
        <dbReference type="Proteomes" id="UP001465755"/>
    </source>
</evidence>
<dbReference type="GO" id="GO:0005829">
    <property type="term" value="C:cytosol"/>
    <property type="evidence" value="ECO:0007669"/>
    <property type="project" value="TreeGrafter"/>
</dbReference>
<feature type="domain" description="Carbohydrate kinase PfkB" evidence="12">
    <location>
        <begin position="32"/>
        <end position="338"/>
    </location>
</feature>
<feature type="active site" description="Proton acceptor" evidence="10">
    <location>
        <position position="299"/>
    </location>
</feature>
<dbReference type="PANTHER" id="PTHR45769">
    <property type="entry name" value="ADENOSINE KINASE"/>
    <property type="match status" value="1"/>
</dbReference>
<evidence type="ECO:0000256" key="1">
    <source>
        <dbReference type="ARBA" id="ARBA00001946"/>
    </source>
</evidence>
<dbReference type="GO" id="GO:0004001">
    <property type="term" value="F:adenosine kinase activity"/>
    <property type="evidence" value="ECO:0007669"/>
    <property type="project" value="UniProtKB-UniRule"/>
</dbReference>
<keyword evidence="6 11" id="KW-0660">Purine salvage</keyword>
<dbReference type="GO" id="GO:0005524">
    <property type="term" value="F:ATP binding"/>
    <property type="evidence" value="ECO:0007669"/>
    <property type="project" value="UniProtKB-UniRule"/>
</dbReference>
<accession>A0AAW1P948</accession>
<dbReference type="SUPFAM" id="SSF53613">
    <property type="entry name" value="Ribokinase-like"/>
    <property type="match status" value="1"/>
</dbReference>
<evidence type="ECO:0000256" key="6">
    <source>
        <dbReference type="ARBA" id="ARBA00022726"/>
    </source>
</evidence>
<dbReference type="PROSITE" id="PS00584">
    <property type="entry name" value="PFKB_KINASES_2"/>
    <property type="match status" value="1"/>
</dbReference>
<comment type="function">
    <text evidence="11">ATP dependent phosphorylation of adenosine and other related nucleoside analogs to monophosphate derivatives.</text>
</comment>
<keyword evidence="14" id="KW-1185">Reference proteome</keyword>
<evidence type="ECO:0000256" key="11">
    <source>
        <dbReference type="RuleBase" id="RU368116"/>
    </source>
</evidence>
<dbReference type="AlphaFoldDB" id="A0AAW1P948"/>
<gene>
    <name evidence="13" type="ORF">WJX73_001708</name>
</gene>
<evidence type="ECO:0000259" key="12">
    <source>
        <dbReference type="Pfam" id="PF00294"/>
    </source>
</evidence>
<keyword evidence="11" id="KW-0460">Magnesium</keyword>
<sequence length="347" mass="37441">MPGLVGSLLGLGNPLLDVIADVDQAYLDKYELKLGNQILAEEKHQPMFKELSSQSKTQYVPGGATQNSIRVAQWMLQVPGASSYFGCVGSDNFGNIMKQTAQDGGVNVQYLVDENTPSGTCATCINSGDRSLVANLASANNYKVDHLKKPEQWKVVEQAQVIYSAGFFITVSPESIALTAKHCAEHNKIYCMNISAPFLCQVPPFKKSLLDTMPFIDFLFGNETEAQAFAESEGWSERSIPAIALKISQFPKHSGVRPRVVVITQGSDPTVVSQCGQVRQYPVIPLAKEKLVDTNGAGDAFVGGFLSQLVAGKDIPECVRAGAYAAHIVIQQSGCTFPAVPEGFSWS</sequence>
<dbReference type="GO" id="GO:0006166">
    <property type="term" value="P:purine ribonucleoside salvage"/>
    <property type="evidence" value="ECO:0007669"/>
    <property type="project" value="UniProtKB-KW"/>
</dbReference>
<protein>
    <recommendedName>
        <fullName evidence="4 11">Adenosine kinase</fullName>
        <shortName evidence="11">AK</shortName>
        <ecNumber evidence="4 11">2.7.1.20</ecNumber>
    </recommendedName>
    <alternativeName>
        <fullName evidence="11">Adenosine 5'-phosphotransferase</fullName>
    </alternativeName>
</protein>
<evidence type="ECO:0000256" key="3">
    <source>
        <dbReference type="ARBA" id="ARBA00010688"/>
    </source>
</evidence>
<dbReference type="InterPro" id="IPR001805">
    <property type="entry name" value="Adenokinase"/>
</dbReference>
<dbReference type="Pfam" id="PF00294">
    <property type="entry name" value="PfkB"/>
    <property type="match status" value="1"/>
</dbReference>
<dbReference type="PRINTS" id="PR00989">
    <property type="entry name" value="ADENOKINASE"/>
</dbReference>
<evidence type="ECO:0000256" key="2">
    <source>
        <dbReference type="ARBA" id="ARBA00004801"/>
    </source>
</evidence>
<evidence type="ECO:0000256" key="9">
    <source>
        <dbReference type="ARBA" id="ARBA00022840"/>
    </source>
</evidence>
<dbReference type="Proteomes" id="UP001465755">
    <property type="component" value="Unassembled WGS sequence"/>
</dbReference>
<keyword evidence="5 11" id="KW-0808">Transferase</keyword>
<comment type="catalytic activity">
    <reaction evidence="11">
        <text>adenosine + ATP = AMP + ADP + H(+)</text>
        <dbReference type="Rhea" id="RHEA:20824"/>
        <dbReference type="ChEBI" id="CHEBI:15378"/>
        <dbReference type="ChEBI" id="CHEBI:16335"/>
        <dbReference type="ChEBI" id="CHEBI:30616"/>
        <dbReference type="ChEBI" id="CHEBI:456215"/>
        <dbReference type="ChEBI" id="CHEBI:456216"/>
        <dbReference type="EC" id="2.7.1.20"/>
    </reaction>
</comment>
<evidence type="ECO:0000256" key="7">
    <source>
        <dbReference type="ARBA" id="ARBA00022741"/>
    </source>
</evidence>
<evidence type="ECO:0000256" key="8">
    <source>
        <dbReference type="ARBA" id="ARBA00022777"/>
    </source>
</evidence>
<keyword evidence="9 11" id="KW-0067">ATP-binding</keyword>
<evidence type="ECO:0000256" key="10">
    <source>
        <dbReference type="PIRSR" id="PIRSR601805-1"/>
    </source>
</evidence>
<comment type="cofactor">
    <cofactor evidence="1 11">
        <name>Mg(2+)</name>
        <dbReference type="ChEBI" id="CHEBI:18420"/>
    </cofactor>
</comment>
<dbReference type="Gene3D" id="3.30.1110.10">
    <property type="match status" value="1"/>
</dbReference>
<dbReference type="GO" id="GO:0044209">
    <property type="term" value="P:AMP salvage"/>
    <property type="evidence" value="ECO:0007669"/>
    <property type="project" value="UniProtKB-UniRule"/>
</dbReference>
<evidence type="ECO:0000256" key="5">
    <source>
        <dbReference type="ARBA" id="ARBA00022679"/>
    </source>
</evidence>
<evidence type="ECO:0000256" key="4">
    <source>
        <dbReference type="ARBA" id="ARBA00012119"/>
    </source>
</evidence>
<dbReference type="InterPro" id="IPR002173">
    <property type="entry name" value="Carboh/pur_kinase_PfkB_CS"/>
</dbReference>
<dbReference type="GO" id="GO:0005634">
    <property type="term" value="C:nucleus"/>
    <property type="evidence" value="ECO:0007669"/>
    <property type="project" value="TreeGrafter"/>
</dbReference>
<comment type="caution">
    <text evidence="13">The sequence shown here is derived from an EMBL/GenBank/DDBJ whole genome shotgun (WGS) entry which is preliminary data.</text>
</comment>
<reference evidence="13 14" key="1">
    <citation type="journal article" date="2024" name="Nat. Commun.">
        <title>Phylogenomics reveals the evolutionary origins of lichenization in chlorophyte algae.</title>
        <authorList>
            <person name="Puginier C."/>
            <person name="Libourel C."/>
            <person name="Otte J."/>
            <person name="Skaloud P."/>
            <person name="Haon M."/>
            <person name="Grisel S."/>
            <person name="Petersen M."/>
            <person name="Berrin J.G."/>
            <person name="Delaux P.M."/>
            <person name="Dal Grande F."/>
            <person name="Keller J."/>
        </authorList>
    </citation>
    <scope>NUCLEOTIDE SEQUENCE [LARGE SCALE GENOMIC DNA]</scope>
    <source>
        <strain evidence="13 14">SAG 2036</strain>
    </source>
</reference>
<dbReference type="CDD" id="cd01168">
    <property type="entry name" value="adenosine_kinase"/>
    <property type="match status" value="1"/>
</dbReference>
<dbReference type="InterPro" id="IPR011611">
    <property type="entry name" value="PfkB_dom"/>
</dbReference>
<dbReference type="Gene3D" id="3.40.1190.20">
    <property type="match status" value="1"/>
</dbReference>
<proteinExistence type="inferred from homology"/>
<keyword evidence="8 11" id="KW-0418">Kinase</keyword>
<comment type="pathway">
    <text evidence="2 11">Purine metabolism; AMP biosynthesis via salvage pathway; AMP from adenosine: step 1/1.</text>
</comment>
<dbReference type="EMBL" id="JALJOQ010000047">
    <property type="protein sequence ID" value="KAK9804946.1"/>
    <property type="molecule type" value="Genomic_DNA"/>
</dbReference>
<comment type="similarity">
    <text evidence="3 11">Belongs to the carbohydrate kinase PfkB family.</text>
</comment>
<evidence type="ECO:0000313" key="13">
    <source>
        <dbReference type="EMBL" id="KAK9804946.1"/>
    </source>
</evidence>
<organism evidence="13 14">
    <name type="scientific">Symbiochloris irregularis</name>
    <dbReference type="NCBI Taxonomy" id="706552"/>
    <lineage>
        <taxon>Eukaryota</taxon>
        <taxon>Viridiplantae</taxon>
        <taxon>Chlorophyta</taxon>
        <taxon>core chlorophytes</taxon>
        <taxon>Trebouxiophyceae</taxon>
        <taxon>Trebouxiales</taxon>
        <taxon>Trebouxiaceae</taxon>
        <taxon>Symbiochloris</taxon>
    </lineage>
</organism>
<dbReference type="InterPro" id="IPR029056">
    <property type="entry name" value="Ribokinase-like"/>
</dbReference>
<dbReference type="EC" id="2.7.1.20" evidence="4 11"/>
<keyword evidence="7 11" id="KW-0547">Nucleotide-binding</keyword>
<dbReference type="GO" id="GO:0006144">
    <property type="term" value="P:purine nucleobase metabolic process"/>
    <property type="evidence" value="ECO:0007669"/>
    <property type="project" value="TreeGrafter"/>
</dbReference>
<dbReference type="FunFam" id="3.40.1190.20:FF:000006">
    <property type="entry name" value="Adenosine kinase 2"/>
    <property type="match status" value="1"/>
</dbReference>